<dbReference type="InterPro" id="IPR001498">
    <property type="entry name" value="Impact_N"/>
</dbReference>
<gene>
    <name evidence="2" type="ORF">KUTeg_005916</name>
</gene>
<protein>
    <recommendedName>
        <fullName evidence="1">Impact N-terminal domain-containing protein</fullName>
    </recommendedName>
</protein>
<dbReference type="SUPFAM" id="SSF54211">
    <property type="entry name" value="Ribosomal protein S5 domain 2-like"/>
    <property type="match status" value="1"/>
</dbReference>
<dbReference type="Gene3D" id="3.30.230.30">
    <property type="entry name" value="Impact, N-terminal domain"/>
    <property type="match status" value="1"/>
</dbReference>
<feature type="domain" description="Impact N-terminal" evidence="1">
    <location>
        <begin position="116"/>
        <end position="208"/>
    </location>
</feature>
<sequence>MDRVHRIGPRTVDKTTPRAVLSKLHDYTDKVLILSRKDKLPQGICISSQFPDKKRQNRKRLCEVQKQFNLKGIRSKVKGDKLVLSNGQAYKEPISCSKASTGNTLPENGNIISARATSVLLVNEAREALIQMMKLPSVARSMHKITDFLLVDDKGVLQEGVDDDGEYGAGSAVLSFFRNVLMVVSRVFGAKMGPKRFKYFTEAAQSALHRVGQVSTSTAVSTRARIFYME</sequence>
<proteinExistence type="predicted"/>
<dbReference type="InterPro" id="IPR036956">
    <property type="entry name" value="Impact_N_sf"/>
</dbReference>
<comment type="caution">
    <text evidence="2">The sequence shown here is derived from an EMBL/GenBank/DDBJ whole genome shotgun (WGS) entry which is preliminary data.</text>
</comment>
<evidence type="ECO:0000313" key="2">
    <source>
        <dbReference type="EMBL" id="KAJ8316509.1"/>
    </source>
</evidence>
<accession>A0ABQ9FGT1</accession>
<name>A0ABQ9FGT1_TEGGR</name>
<reference evidence="2 3" key="1">
    <citation type="submission" date="2022-12" db="EMBL/GenBank/DDBJ databases">
        <title>Chromosome-level genome of Tegillarca granosa.</title>
        <authorList>
            <person name="Kim J."/>
        </authorList>
    </citation>
    <scope>NUCLEOTIDE SEQUENCE [LARGE SCALE GENOMIC DNA]</scope>
    <source>
        <strain evidence="2">Teg-2019</strain>
        <tissue evidence="2">Adductor muscle</tissue>
    </source>
</reference>
<dbReference type="InterPro" id="IPR020568">
    <property type="entry name" value="Ribosomal_Su5_D2-typ_SF"/>
</dbReference>
<evidence type="ECO:0000313" key="3">
    <source>
        <dbReference type="Proteomes" id="UP001217089"/>
    </source>
</evidence>
<keyword evidence="3" id="KW-1185">Reference proteome</keyword>
<evidence type="ECO:0000259" key="1">
    <source>
        <dbReference type="Pfam" id="PF01205"/>
    </source>
</evidence>
<dbReference type="Pfam" id="PF01205">
    <property type="entry name" value="Impact_N"/>
    <property type="match status" value="1"/>
</dbReference>
<dbReference type="EMBL" id="JARBDR010000327">
    <property type="protein sequence ID" value="KAJ8316509.1"/>
    <property type="molecule type" value="Genomic_DNA"/>
</dbReference>
<dbReference type="Proteomes" id="UP001217089">
    <property type="component" value="Unassembled WGS sequence"/>
</dbReference>
<organism evidence="2 3">
    <name type="scientific">Tegillarca granosa</name>
    <name type="common">Malaysian cockle</name>
    <name type="synonym">Anadara granosa</name>
    <dbReference type="NCBI Taxonomy" id="220873"/>
    <lineage>
        <taxon>Eukaryota</taxon>
        <taxon>Metazoa</taxon>
        <taxon>Spiralia</taxon>
        <taxon>Lophotrochozoa</taxon>
        <taxon>Mollusca</taxon>
        <taxon>Bivalvia</taxon>
        <taxon>Autobranchia</taxon>
        <taxon>Pteriomorphia</taxon>
        <taxon>Arcoida</taxon>
        <taxon>Arcoidea</taxon>
        <taxon>Arcidae</taxon>
        <taxon>Tegillarca</taxon>
    </lineage>
</organism>